<protein>
    <submittedName>
        <fullName evidence="2">Terminase large subunit</fullName>
    </submittedName>
</protein>
<dbReference type="EMBL" id="CP061035">
    <property type="protein sequence ID" value="QQV79063.1"/>
    <property type="molecule type" value="Genomic_DNA"/>
</dbReference>
<sequence length="550" mass="60424">MSDRRSLIPFSPLFPASAEAKMAVFSSLKIVDLPGQPTFGEASDEWLLDFAAAVFGAFDPETNRQLINEYMLLISKKNTKSTLAAGIMLTELACGFRAYYENLILAPTKEVASNSFGPAMGMIAADEELSDLLKPQEHLRLITHREMKSTLKVVAADSNTVAGKKASRVLIDELWLFGEMNGADSMLKEATGGQVSRPEGYTIYLTTQSDKPPAGVFKQKLNYFRDVRDGIIEDRRKLPVLYEYPDEMVAAGDHLKPANFYVTNPNIGRSVTQEWLEEKAAEADHEADGPKAVFYAKHLNVEIGVGLRHDAWAGALYWLGATAVPEVWDGSLKQFLEIVEVACAGVDGGGLDDLLGLTLIGRHRITKQWLTWSHAWAQLDVFERRKDIVSRLEDFIAEGTLTKCETATQDLIELADILERVNDAGLFPDEYAIGLDPAGIAAIVDELVGRGFTEKQMLAITQGFRLSPAVWGSERKLKDGTLIHADQELMNWCVGNAKAEQRGNAVLITKQVAGKAKIDPLIALFNGVMLMSRNPEATAGNVDAWIASYG</sequence>
<feature type="domain" description="Terminase large subunit-like ATPase" evidence="1">
    <location>
        <begin position="54"/>
        <end position="210"/>
    </location>
</feature>
<name>A0A974S5S8_9SPHN</name>
<proteinExistence type="predicted"/>
<organism evidence="2 3">
    <name type="scientific">Sphingomonas aliaeris</name>
    <dbReference type="NCBI Taxonomy" id="2759526"/>
    <lineage>
        <taxon>Bacteria</taxon>
        <taxon>Pseudomonadati</taxon>
        <taxon>Pseudomonadota</taxon>
        <taxon>Alphaproteobacteria</taxon>
        <taxon>Sphingomonadales</taxon>
        <taxon>Sphingomonadaceae</taxon>
        <taxon>Sphingomonas</taxon>
    </lineage>
</organism>
<dbReference type="InterPro" id="IPR005021">
    <property type="entry name" value="Terminase_largesu-like"/>
</dbReference>
<gene>
    <name evidence="2" type="ORF">H5J25_13810</name>
</gene>
<dbReference type="PANTHER" id="PTHR41287">
    <property type="match status" value="1"/>
</dbReference>
<reference evidence="3" key="1">
    <citation type="submission" date="2020-09" db="EMBL/GenBank/DDBJ databases">
        <title>Sphingomonas sp., a new species isolated from pork steak.</title>
        <authorList>
            <person name="Heidler von Heilborn D."/>
        </authorList>
    </citation>
    <scope>NUCLEOTIDE SEQUENCE [LARGE SCALE GENOMIC DNA]</scope>
</reference>
<keyword evidence="3" id="KW-1185">Reference proteome</keyword>
<dbReference type="InterPro" id="IPR046461">
    <property type="entry name" value="TerL_ATPase"/>
</dbReference>
<dbReference type="KEGG" id="sari:H5J25_13810"/>
<dbReference type="Pfam" id="PF03354">
    <property type="entry name" value="TerL_ATPase"/>
    <property type="match status" value="1"/>
</dbReference>
<dbReference type="Gene3D" id="3.40.50.300">
    <property type="entry name" value="P-loop containing nucleotide triphosphate hydrolases"/>
    <property type="match status" value="1"/>
</dbReference>
<evidence type="ECO:0000313" key="3">
    <source>
        <dbReference type="Proteomes" id="UP000595894"/>
    </source>
</evidence>
<accession>A0A974S5S8</accession>
<dbReference type="PANTHER" id="PTHR41287:SF1">
    <property type="entry name" value="PROTEIN YMFN"/>
    <property type="match status" value="1"/>
</dbReference>
<dbReference type="InterPro" id="IPR027417">
    <property type="entry name" value="P-loop_NTPase"/>
</dbReference>
<dbReference type="AlphaFoldDB" id="A0A974S5S8"/>
<evidence type="ECO:0000313" key="2">
    <source>
        <dbReference type="EMBL" id="QQV79063.1"/>
    </source>
</evidence>
<dbReference type="Proteomes" id="UP000595894">
    <property type="component" value="Chromosome"/>
</dbReference>
<evidence type="ECO:0000259" key="1">
    <source>
        <dbReference type="Pfam" id="PF03354"/>
    </source>
</evidence>